<feature type="signal peptide" evidence="2">
    <location>
        <begin position="1"/>
        <end position="32"/>
    </location>
</feature>
<feature type="chain" id="PRO_5002946591" description="DUF4124 domain-containing protein" evidence="2">
    <location>
        <begin position="33"/>
        <end position="154"/>
    </location>
</feature>
<dbReference type="RefSeq" id="WP_015818529.1">
    <property type="nucleotide sequence ID" value="NC_012997.1"/>
</dbReference>
<feature type="region of interest" description="Disordered" evidence="1">
    <location>
        <begin position="65"/>
        <end position="110"/>
    </location>
</feature>
<keyword evidence="5" id="KW-1185">Reference proteome</keyword>
<dbReference type="OrthoDB" id="7068596at2"/>
<reference evidence="4 5" key="1">
    <citation type="journal article" date="2009" name="PLoS ONE">
        <title>The complete genome of Teredinibacter turnerae T7901: an intracellular endosymbiont of marine wood-boring bivalves (shipworms).</title>
        <authorList>
            <person name="Yang J.C."/>
            <person name="Madupu R."/>
            <person name="Durkin A.S."/>
            <person name="Ekborg N.A."/>
            <person name="Pedamallu C.S."/>
            <person name="Hostetler J.B."/>
            <person name="Radune D."/>
            <person name="Toms B.S."/>
            <person name="Henrissat B."/>
            <person name="Coutinho P.M."/>
            <person name="Schwarz S."/>
            <person name="Field L."/>
            <person name="Trindade-Silva A.E."/>
            <person name="Soares C.A.G."/>
            <person name="Elshahawi S."/>
            <person name="Hanora A."/>
            <person name="Schmidt E.W."/>
            <person name="Haygood M.G."/>
            <person name="Posfai J."/>
            <person name="Benner J."/>
            <person name="Madinger C."/>
            <person name="Nove J."/>
            <person name="Anton B."/>
            <person name="Chaudhary K."/>
            <person name="Foster J."/>
            <person name="Holman A."/>
            <person name="Kumar S."/>
            <person name="Lessard P.A."/>
            <person name="Luyten Y.A."/>
            <person name="Slatko B."/>
            <person name="Wood N."/>
            <person name="Wu B."/>
            <person name="Teplitski M."/>
            <person name="Mougous J.D."/>
            <person name="Ward N."/>
            <person name="Eisen J.A."/>
            <person name="Badger J.H."/>
            <person name="Distel D.L."/>
        </authorList>
    </citation>
    <scope>NUCLEOTIDE SEQUENCE [LARGE SCALE GENOMIC DNA]</scope>
    <source>
        <strain evidence="5">ATCC 39867 / T7901</strain>
    </source>
</reference>
<dbReference type="HOGENOM" id="CLU_108835_3_1_6"/>
<evidence type="ECO:0000256" key="1">
    <source>
        <dbReference type="SAM" id="MobiDB-lite"/>
    </source>
</evidence>
<evidence type="ECO:0000259" key="3">
    <source>
        <dbReference type="Pfam" id="PF13511"/>
    </source>
</evidence>
<gene>
    <name evidence="4" type="ordered locus">TERTU_1058</name>
</gene>
<sequence>MTPFFFTKYPIVRLYALVSAIFAFSLSANSLADEYYRWKDDAGVVHYGALPPAGVEAEKIKTYGGKKQSSRVTASAEASSSSSSGALPPEEQERRKKVAEAQKEACDAEKSRLELLNKPTRLRMKDESGNVRVLSQDEVMKEIELSKKFISDNC</sequence>
<feature type="domain" description="DUF4124" evidence="3">
    <location>
        <begin position="23"/>
        <end position="76"/>
    </location>
</feature>
<dbReference type="InterPro" id="IPR025392">
    <property type="entry name" value="DUF4124"/>
</dbReference>
<dbReference type="AlphaFoldDB" id="C5BQY9"/>
<dbReference type="KEGG" id="ttu:TERTU_1058"/>
<accession>C5BQY9</accession>
<dbReference type="eggNOG" id="ENOG50333P4">
    <property type="taxonomic scope" value="Bacteria"/>
</dbReference>
<dbReference type="Proteomes" id="UP000009080">
    <property type="component" value="Chromosome"/>
</dbReference>
<feature type="compositionally biased region" description="Basic and acidic residues" evidence="1">
    <location>
        <begin position="91"/>
        <end position="110"/>
    </location>
</feature>
<proteinExistence type="predicted"/>
<evidence type="ECO:0000313" key="5">
    <source>
        <dbReference type="Proteomes" id="UP000009080"/>
    </source>
</evidence>
<keyword evidence="2" id="KW-0732">Signal</keyword>
<evidence type="ECO:0000313" key="4">
    <source>
        <dbReference type="EMBL" id="ACR12417.1"/>
    </source>
</evidence>
<name>C5BQY9_TERTT</name>
<protein>
    <recommendedName>
        <fullName evidence="3">DUF4124 domain-containing protein</fullName>
    </recommendedName>
</protein>
<dbReference type="STRING" id="377629.TERTU_1058"/>
<organism evidence="4 5">
    <name type="scientific">Teredinibacter turnerae (strain ATCC 39867 / T7901)</name>
    <dbReference type="NCBI Taxonomy" id="377629"/>
    <lineage>
        <taxon>Bacteria</taxon>
        <taxon>Pseudomonadati</taxon>
        <taxon>Pseudomonadota</taxon>
        <taxon>Gammaproteobacteria</taxon>
        <taxon>Cellvibrionales</taxon>
        <taxon>Cellvibrionaceae</taxon>
        <taxon>Teredinibacter</taxon>
    </lineage>
</organism>
<dbReference type="EMBL" id="CP001614">
    <property type="protein sequence ID" value="ACR12417.1"/>
    <property type="molecule type" value="Genomic_DNA"/>
</dbReference>
<feature type="compositionally biased region" description="Low complexity" evidence="1">
    <location>
        <begin position="70"/>
        <end position="86"/>
    </location>
</feature>
<evidence type="ECO:0000256" key="2">
    <source>
        <dbReference type="SAM" id="SignalP"/>
    </source>
</evidence>
<dbReference type="Pfam" id="PF13511">
    <property type="entry name" value="DUF4124"/>
    <property type="match status" value="1"/>
</dbReference>